<evidence type="ECO:0000256" key="6">
    <source>
        <dbReference type="HAMAP-Rule" id="MF_00073"/>
    </source>
</evidence>
<dbReference type="KEGG" id="lcc:B488_10840"/>
<keyword evidence="5 6" id="KW-0804">Transcription</keyword>
<evidence type="ECO:0000256" key="1">
    <source>
        <dbReference type="ARBA" id="ARBA00005952"/>
    </source>
</evidence>
<dbReference type="PANTHER" id="PTHR11078:SF3">
    <property type="entry name" value="ANTITERMINATION NUSB DOMAIN-CONTAINING PROTEIN"/>
    <property type="match status" value="1"/>
</dbReference>
<comment type="function">
    <text evidence="6">Involved in transcription antitermination. Required for transcription of ribosomal RNA (rRNA) genes. Binds specifically to the boxA antiterminator sequence of the ribosomal RNA (rrn) operons.</text>
</comment>
<dbReference type="HOGENOM" id="CLU_087843_4_0_5"/>
<keyword evidence="4 6" id="KW-0805">Transcription regulation</keyword>
<dbReference type="GO" id="GO:0006353">
    <property type="term" value="P:DNA-templated transcription termination"/>
    <property type="evidence" value="ECO:0007669"/>
    <property type="project" value="UniProtKB-UniRule"/>
</dbReference>
<dbReference type="InterPro" id="IPR011605">
    <property type="entry name" value="NusB_fam"/>
</dbReference>
<name>L0EXI3_LIBCB</name>
<dbReference type="Gene3D" id="1.10.940.10">
    <property type="entry name" value="NusB-like"/>
    <property type="match status" value="1"/>
</dbReference>
<evidence type="ECO:0000256" key="2">
    <source>
        <dbReference type="ARBA" id="ARBA00022814"/>
    </source>
</evidence>
<keyword evidence="2 6" id="KW-0889">Transcription antitermination</keyword>
<gene>
    <name evidence="6" type="primary">nusB</name>
    <name evidence="8" type="ordered locus">B488_10840</name>
</gene>
<dbReference type="NCBIfam" id="TIGR01951">
    <property type="entry name" value="nusB"/>
    <property type="match status" value="1"/>
</dbReference>
<dbReference type="EMBL" id="CP003789">
    <property type="protein sequence ID" value="AGA65076.1"/>
    <property type="molecule type" value="Genomic_DNA"/>
</dbReference>
<evidence type="ECO:0000313" key="9">
    <source>
        <dbReference type="Proteomes" id="UP000010799"/>
    </source>
</evidence>
<organism evidence="8 9">
    <name type="scientific">Liberibacter crescens (strain BT-1)</name>
    <dbReference type="NCBI Taxonomy" id="1215343"/>
    <lineage>
        <taxon>Bacteria</taxon>
        <taxon>Pseudomonadati</taxon>
        <taxon>Pseudomonadota</taxon>
        <taxon>Alphaproteobacteria</taxon>
        <taxon>Hyphomicrobiales</taxon>
        <taxon>Rhizobiaceae</taxon>
        <taxon>Liberibacter</taxon>
    </lineage>
</organism>
<sequence length="156" mass="17746">MEDDRFLFKTANQRGVARLFAVQALYQMDIGRYGVLEVIAEYEKYRFGQEIDGDIYLKADTGWFRKIMHGVVNNQKKIDSLVTSSLAEGWSLSRLDLIIRAILRAGCFELLECTTIPAAVVISEYVEIAHAFFNKEEPKFVNAVLDKISCTLALKE</sequence>
<evidence type="ECO:0000313" key="8">
    <source>
        <dbReference type="EMBL" id="AGA65076.1"/>
    </source>
</evidence>
<dbReference type="STRING" id="1215343.B488_10840"/>
<dbReference type="SUPFAM" id="SSF48013">
    <property type="entry name" value="NusB-like"/>
    <property type="match status" value="1"/>
</dbReference>
<dbReference type="InterPro" id="IPR035926">
    <property type="entry name" value="NusB-like_sf"/>
</dbReference>
<evidence type="ECO:0000256" key="5">
    <source>
        <dbReference type="ARBA" id="ARBA00023163"/>
    </source>
</evidence>
<protein>
    <recommendedName>
        <fullName evidence="6">Transcription antitermination protein NusB</fullName>
    </recommendedName>
    <alternativeName>
        <fullName evidence="6">Antitermination factor NusB</fullName>
    </alternativeName>
</protein>
<dbReference type="Proteomes" id="UP000010799">
    <property type="component" value="Chromosome"/>
</dbReference>
<evidence type="ECO:0000256" key="3">
    <source>
        <dbReference type="ARBA" id="ARBA00022884"/>
    </source>
</evidence>
<comment type="similarity">
    <text evidence="1 6">Belongs to the NusB family.</text>
</comment>
<dbReference type="HAMAP" id="MF_00073">
    <property type="entry name" value="NusB"/>
    <property type="match status" value="1"/>
</dbReference>
<keyword evidence="9" id="KW-1185">Reference proteome</keyword>
<evidence type="ECO:0000256" key="4">
    <source>
        <dbReference type="ARBA" id="ARBA00023015"/>
    </source>
</evidence>
<dbReference type="eggNOG" id="COG0781">
    <property type="taxonomic scope" value="Bacteria"/>
</dbReference>
<dbReference type="AlphaFoldDB" id="L0EXI3"/>
<dbReference type="GO" id="GO:0005829">
    <property type="term" value="C:cytosol"/>
    <property type="evidence" value="ECO:0007669"/>
    <property type="project" value="TreeGrafter"/>
</dbReference>
<proteinExistence type="inferred from homology"/>
<dbReference type="GO" id="GO:0031564">
    <property type="term" value="P:transcription antitermination"/>
    <property type="evidence" value="ECO:0007669"/>
    <property type="project" value="UniProtKB-KW"/>
</dbReference>
<dbReference type="PATRIC" id="fig|1215343.11.peg.1115"/>
<dbReference type="PANTHER" id="PTHR11078">
    <property type="entry name" value="N UTILIZATION SUBSTANCE PROTEIN B-RELATED"/>
    <property type="match status" value="1"/>
</dbReference>
<dbReference type="RefSeq" id="WP_015273501.1">
    <property type="nucleotide sequence ID" value="NC_019907.1"/>
</dbReference>
<feature type="domain" description="NusB/RsmB/TIM44" evidence="7">
    <location>
        <begin position="17"/>
        <end position="148"/>
    </location>
</feature>
<reference evidence="8 9" key="1">
    <citation type="journal article" date="2012" name="Stand. Genomic Sci.">
        <title>Complete genome sequence of Liberibacter crescens BT-1.</title>
        <authorList>
            <person name="Leonard M.T."/>
            <person name="Fagen J.R."/>
            <person name="Davis-Richardson A.G."/>
            <person name="Davis M.J."/>
            <person name="Triplett E.W."/>
        </authorList>
    </citation>
    <scope>NUCLEOTIDE SEQUENCE [LARGE SCALE GENOMIC DNA]</scope>
    <source>
        <strain evidence="8 9">BT-1</strain>
    </source>
</reference>
<evidence type="ECO:0000259" key="7">
    <source>
        <dbReference type="Pfam" id="PF01029"/>
    </source>
</evidence>
<dbReference type="InterPro" id="IPR006027">
    <property type="entry name" value="NusB_RsmB_TIM44"/>
</dbReference>
<dbReference type="Pfam" id="PF01029">
    <property type="entry name" value="NusB"/>
    <property type="match status" value="1"/>
</dbReference>
<keyword evidence="3 6" id="KW-0694">RNA-binding</keyword>
<dbReference type="GO" id="GO:0003723">
    <property type="term" value="F:RNA binding"/>
    <property type="evidence" value="ECO:0007669"/>
    <property type="project" value="UniProtKB-UniRule"/>
</dbReference>
<accession>L0EXI3</accession>